<evidence type="ECO:0000256" key="3">
    <source>
        <dbReference type="ARBA" id="ARBA00022692"/>
    </source>
</evidence>
<evidence type="ECO:0000313" key="8">
    <source>
        <dbReference type="EMBL" id="MDP5227450.1"/>
    </source>
</evidence>
<keyword evidence="3 7" id="KW-0812">Transmembrane</keyword>
<feature type="transmembrane region" description="Helical" evidence="7">
    <location>
        <begin position="251"/>
        <end position="271"/>
    </location>
</feature>
<organism evidence="8 9">
    <name type="scientific">Arthrobacter horti</name>
    <dbReference type="NCBI Taxonomy" id="3068273"/>
    <lineage>
        <taxon>Bacteria</taxon>
        <taxon>Bacillati</taxon>
        <taxon>Actinomycetota</taxon>
        <taxon>Actinomycetes</taxon>
        <taxon>Micrococcales</taxon>
        <taxon>Micrococcaceae</taxon>
        <taxon>Arthrobacter</taxon>
    </lineage>
</organism>
<dbReference type="Proteomes" id="UP001232725">
    <property type="component" value="Unassembled WGS sequence"/>
</dbReference>
<keyword evidence="5 7" id="KW-0472">Membrane</keyword>
<evidence type="ECO:0000256" key="2">
    <source>
        <dbReference type="ARBA" id="ARBA00022475"/>
    </source>
</evidence>
<keyword evidence="2" id="KW-1003">Cell membrane</keyword>
<dbReference type="PANTHER" id="PTHR30213">
    <property type="entry name" value="INNER MEMBRANE PROTEIN YHJD"/>
    <property type="match status" value="1"/>
</dbReference>
<dbReference type="RefSeq" id="WP_305996496.1">
    <property type="nucleotide sequence ID" value="NZ_JAVALS010000005.1"/>
</dbReference>
<feature type="transmembrane region" description="Helical" evidence="7">
    <location>
        <begin position="165"/>
        <end position="184"/>
    </location>
</feature>
<accession>A0ABT9IQS3</accession>
<feature type="transmembrane region" description="Helical" evidence="7">
    <location>
        <begin position="314"/>
        <end position="344"/>
    </location>
</feature>
<name>A0ABT9IQS3_9MICC</name>
<dbReference type="Pfam" id="PF03631">
    <property type="entry name" value="Virul_fac_BrkB"/>
    <property type="match status" value="1"/>
</dbReference>
<keyword evidence="9" id="KW-1185">Reference proteome</keyword>
<evidence type="ECO:0000256" key="5">
    <source>
        <dbReference type="ARBA" id="ARBA00023136"/>
    </source>
</evidence>
<comment type="caution">
    <text evidence="8">The sequence shown here is derived from an EMBL/GenBank/DDBJ whole genome shotgun (WGS) entry which is preliminary data.</text>
</comment>
<feature type="region of interest" description="Disordered" evidence="6">
    <location>
        <begin position="1"/>
        <end position="39"/>
    </location>
</feature>
<sequence length="360" mass="38442">MVRRQGGESRIPQASGPQASEEQDPAEEPHEVSPLDLRGLRQEERRRRAAWLRAQRDGAGILPRLKALGAWLQALSSAVLPVRVLQNYSTRNGPLAAAGMAFRMFFSIGALVVSGLGIGGLLLNGHPRFRDQLLDAVDRAVPGVFASGAGPGLVDPADLLSTGGLSWTVGIALLVAVFGSLGWIGGMRDGMRLVADRGRLKLNPVLARVRDLVTLALLGLALVLSVALTLFSSTVLHQIFGRLPLEDVLQVPFLPTAAGFVLNWCAAALLLRVGARIRFPRRPFLEGTLLSAVVLSLLQALSSQLLAHVGRNPVMASLGIVVGVLLWFNLLSQVLLLGTSWAAVRAADLRPSGKAPPRRR</sequence>
<feature type="transmembrane region" description="Helical" evidence="7">
    <location>
        <begin position="205"/>
        <end position="231"/>
    </location>
</feature>
<feature type="compositionally biased region" description="Basic and acidic residues" evidence="6">
    <location>
        <begin position="27"/>
        <end position="39"/>
    </location>
</feature>
<evidence type="ECO:0000256" key="6">
    <source>
        <dbReference type="SAM" id="MobiDB-lite"/>
    </source>
</evidence>
<reference evidence="8 9" key="1">
    <citation type="submission" date="2023-08" db="EMBL/GenBank/DDBJ databases">
        <title>Arthrobacter horti sp. nov., isolated from forest soil.</title>
        <authorList>
            <person name="Park M."/>
        </authorList>
    </citation>
    <scope>NUCLEOTIDE SEQUENCE [LARGE SCALE GENOMIC DNA]</scope>
    <source>
        <strain evidence="8 9">YJM1</strain>
    </source>
</reference>
<evidence type="ECO:0000256" key="7">
    <source>
        <dbReference type="SAM" id="Phobius"/>
    </source>
</evidence>
<dbReference type="PANTHER" id="PTHR30213:SF1">
    <property type="entry name" value="INNER MEMBRANE PROTEIN YHJD"/>
    <property type="match status" value="1"/>
</dbReference>
<feature type="transmembrane region" description="Helical" evidence="7">
    <location>
        <begin position="283"/>
        <end position="302"/>
    </location>
</feature>
<dbReference type="EMBL" id="JAVALS010000005">
    <property type="protein sequence ID" value="MDP5227450.1"/>
    <property type="molecule type" value="Genomic_DNA"/>
</dbReference>
<feature type="transmembrane region" description="Helical" evidence="7">
    <location>
        <begin position="101"/>
        <end position="123"/>
    </location>
</feature>
<protein>
    <submittedName>
        <fullName evidence="8">YihY/virulence factor BrkB family protein</fullName>
    </submittedName>
</protein>
<gene>
    <name evidence="8" type="ORF">Q9R02_09830</name>
</gene>
<evidence type="ECO:0000313" key="9">
    <source>
        <dbReference type="Proteomes" id="UP001232725"/>
    </source>
</evidence>
<keyword evidence="4 7" id="KW-1133">Transmembrane helix</keyword>
<dbReference type="InterPro" id="IPR017039">
    <property type="entry name" value="Virul_fac_BrkB"/>
</dbReference>
<evidence type="ECO:0000256" key="1">
    <source>
        <dbReference type="ARBA" id="ARBA00004651"/>
    </source>
</evidence>
<comment type="subcellular location">
    <subcellularLocation>
        <location evidence="1">Cell membrane</location>
        <topology evidence="1">Multi-pass membrane protein</topology>
    </subcellularLocation>
</comment>
<proteinExistence type="predicted"/>
<evidence type="ECO:0000256" key="4">
    <source>
        <dbReference type="ARBA" id="ARBA00022989"/>
    </source>
</evidence>